<organism evidence="1 2">
    <name type="scientific">Parelaphostrongylus tenuis</name>
    <name type="common">Meningeal worm</name>
    <dbReference type="NCBI Taxonomy" id="148309"/>
    <lineage>
        <taxon>Eukaryota</taxon>
        <taxon>Metazoa</taxon>
        <taxon>Ecdysozoa</taxon>
        <taxon>Nematoda</taxon>
        <taxon>Chromadorea</taxon>
        <taxon>Rhabditida</taxon>
        <taxon>Rhabditina</taxon>
        <taxon>Rhabditomorpha</taxon>
        <taxon>Strongyloidea</taxon>
        <taxon>Metastrongylidae</taxon>
        <taxon>Parelaphostrongylus</taxon>
    </lineage>
</organism>
<accession>A0AAD5M4F3</accession>
<proteinExistence type="predicted"/>
<name>A0AAD5M4F3_PARTN</name>
<evidence type="ECO:0000313" key="1">
    <source>
        <dbReference type="EMBL" id="KAJ1349743.1"/>
    </source>
</evidence>
<keyword evidence="2" id="KW-1185">Reference proteome</keyword>
<dbReference type="EMBL" id="JAHQIW010000734">
    <property type="protein sequence ID" value="KAJ1349743.1"/>
    <property type="molecule type" value="Genomic_DNA"/>
</dbReference>
<sequence>MSSNNKSVHRRPHTVALYIVRPINGVFTELTIYGDLLQLSPVYSTTGTWLKAKSHLKSRKENLFYTGGAGIDKSVVFRRMNELLPATTTFAIAATGLFHDRLEAIQKHIGEINKFNPECSVGTGIHFTE</sequence>
<gene>
    <name evidence="1" type="ORF">KIN20_005383</name>
</gene>
<evidence type="ECO:0008006" key="3">
    <source>
        <dbReference type="Google" id="ProtNLM"/>
    </source>
</evidence>
<dbReference type="Proteomes" id="UP001196413">
    <property type="component" value="Unassembled WGS sequence"/>
</dbReference>
<dbReference type="AlphaFoldDB" id="A0AAD5M4F3"/>
<evidence type="ECO:0000313" key="2">
    <source>
        <dbReference type="Proteomes" id="UP001196413"/>
    </source>
</evidence>
<protein>
    <recommendedName>
        <fullName evidence="3">ATP-dependent DNA helicase</fullName>
    </recommendedName>
</protein>
<comment type="caution">
    <text evidence="1">The sequence shown here is derived from an EMBL/GenBank/DDBJ whole genome shotgun (WGS) entry which is preliminary data.</text>
</comment>
<reference evidence="1" key="1">
    <citation type="submission" date="2021-06" db="EMBL/GenBank/DDBJ databases">
        <title>Parelaphostrongylus tenuis whole genome reference sequence.</title>
        <authorList>
            <person name="Garwood T.J."/>
            <person name="Larsen P.A."/>
            <person name="Fountain-Jones N.M."/>
            <person name="Garbe J.R."/>
            <person name="Macchietto M.G."/>
            <person name="Kania S.A."/>
            <person name="Gerhold R.W."/>
            <person name="Richards J.E."/>
            <person name="Wolf T.M."/>
        </authorList>
    </citation>
    <scope>NUCLEOTIDE SEQUENCE</scope>
    <source>
        <strain evidence="1">MNPRO001-30</strain>
        <tissue evidence="1">Meninges</tissue>
    </source>
</reference>